<sequence length="278" mass="31430">MFLTEWYYTLKYDNALRIKTSVVAFCLLAFLDAVTSLPIGLYGIIVGAINTPNEDEEIDNCNHGLLLNILIALGFMDLIGSVLSLIFGSIMAILTFNIFTDDKYDENSESVRYYGEFDQAHAENTEEIDDHARTTLEIFKNDDKTVAKFHNATIYVTLTRILFGTVFFFLSIVGSNMIFGMNSSCKNDNPFLYEMSATYMIVRWVVFIFSFLLFIPLSVLFCRHILSSSSSKLVKFVKNATSDCFSMMISSISNLIAKLKGNNSAHQQAVDQHYDDNL</sequence>
<dbReference type="Proteomes" id="UP000006671">
    <property type="component" value="Unassembled WGS sequence"/>
</dbReference>
<dbReference type="GeneID" id="8851719"/>
<evidence type="ECO:0000313" key="3">
    <source>
        <dbReference type="Proteomes" id="UP000006671"/>
    </source>
</evidence>
<dbReference type="RefSeq" id="XP_002675170.1">
    <property type="nucleotide sequence ID" value="XM_002675124.1"/>
</dbReference>
<feature type="transmembrane region" description="Helical" evidence="1">
    <location>
        <begin position="201"/>
        <end position="222"/>
    </location>
</feature>
<accession>D2VKT7</accession>
<dbReference type="OrthoDB" id="10381822at2759"/>
<proteinExistence type="predicted"/>
<dbReference type="OMA" id="CIVSEMI"/>
<feature type="transmembrane region" description="Helical" evidence="1">
    <location>
        <begin position="65"/>
        <end position="94"/>
    </location>
</feature>
<organism evidence="3">
    <name type="scientific">Naegleria gruberi</name>
    <name type="common">Amoeba</name>
    <dbReference type="NCBI Taxonomy" id="5762"/>
    <lineage>
        <taxon>Eukaryota</taxon>
        <taxon>Discoba</taxon>
        <taxon>Heterolobosea</taxon>
        <taxon>Tetramitia</taxon>
        <taxon>Eutetramitia</taxon>
        <taxon>Vahlkampfiidae</taxon>
        <taxon>Naegleria</taxon>
    </lineage>
</organism>
<dbReference type="VEuPathDB" id="AmoebaDB:NAEGRDRAFT_69546"/>
<dbReference type="AlphaFoldDB" id="D2VKT7"/>
<evidence type="ECO:0000256" key="1">
    <source>
        <dbReference type="SAM" id="Phobius"/>
    </source>
</evidence>
<feature type="transmembrane region" description="Helical" evidence="1">
    <location>
        <begin position="21"/>
        <end position="45"/>
    </location>
</feature>
<keyword evidence="1" id="KW-0472">Membrane</keyword>
<feature type="transmembrane region" description="Helical" evidence="1">
    <location>
        <begin position="161"/>
        <end position="181"/>
    </location>
</feature>
<dbReference type="KEGG" id="ngr:NAEGRDRAFT_69546"/>
<dbReference type="EMBL" id="GG738879">
    <property type="protein sequence ID" value="EFC42426.1"/>
    <property type="molecule type" value="Genomic_DNA"/>
</dbReference>
<protein>
    <submittedName>
        <fullName evidence="2">Predicted protein</fullName>
    </submittedName>
</protein>
<gene>
    <name evidence="2" type="ORF">NAEGRDRAFT_69546</name>
</gene>
<reference evidence="2 3" key="1">
    <citation type="journal article" date="2010" name="Cell">
        <title>The genome of Naegleria gruberi illuminates early eukaryotic versatility.</title>
        <authorList>
            <person name="Fritz-Laylin L.K."/>
            <person name="Prochnik S.E."/>
            <person name="Ginger M.L."/>
            <person name="Dacks J.B."/>
            <person name="Carpenter M.L."/>
            <person name="Field M.C."/>
            <person name="Kuo A."/>
            <person name="Paredez A."/>
            <person name="Chapman J."/>
            <person name="Pham J."/>
            <person name="Shu S."/>
            <person name="Neupane R."/>
            <person name="Cipriano M."/>
            <person name="Mancuso J."/>
            <person name="Tu H."/>
            <person name="Salamov A."/>
            <person name="Lindquist E."/>
            <person name="Shapiro H."/>
            <person name="Lucas S."/>
            <person name="Grigoriev I.V."/>
            <person name="Cande W.Z."/>
            <person name="Fulton C."/>
            <person name="Rokhsar D.S."/>
            <person name="Dawson S.C."/>
        </authorList>
    </citation>
    <scope>NUCLEOTIDE SEQUENCE [LARGE SCALE GENOMIC DNA]</scope>
    <source>
        <strain evidence="2 3">NEG-M</strain>
    </source>
</reference>
<keyword evidence="3" id="KW-1185">Reference proteome</keyword>
<evidence type="ECO:0000313" key="2">
    <source>
        <dbReference type="EMBL" id="EFC42426.1"/>
    </source>
</evidence>
<keyword evidence="1" id="KW-1133">Transmembrane helix</keyword>
<dbReference type="InParanoid" id="D2VKT7"/>
<name>D2VKT7_NAEGR</name>
<keyword evidence="1" id="KW-0812">Transmembrane</keyword>